<organism evidence="3 4">
    <name type="scientific">Allacma fusca</name>
    <dbReference type="NCBI Taxonomy" id="39272"/>
    <lineage>
        <taxon>Eukaryota</taxon>
        <taxon>Metazoa</taxon>
        <taxon>Ecdysozoa</taxon>
        <taxon>Arthropoda</taxon>
        <taxon>Hexapoda</taxon>
        <taxon>Collembola</taxon>
        <taxon>Symphypleona</taxon>
        <taxon>Sminthuridae</taxon>
        <taxon>Allacma</taxon>
    </lineage>
</organism>
<evidence type="ECO:0008006" key="5">
    <source>
        <dbReference type="Google" id="ProtNLM"/>
    </source>
</evidence>
<feature type="region of interest" description="Disordered" evidence="2">
    <location>
        <begin position="474"/>
        <end position="506"/>
    </location>
</feature>
<keyword evidence="1" id="KW-0175">Coiled coil</keyword>
<comment type="caution">
    <text evidence="3">The sequence shown here is derived from an EMBL/GenBank/DDBJ whole genome shotgun (WGS) entry which is preliminary data.</text>
</comment>
<dbReference type="PANTHER" id="PTHR31543:SF0">
    <property type="entry name" value="DYNEIN REGULATORY COMPLEX SUBUNIT 4"/>
    <property type="match status" value="1"/>
</dbReference>
<evidence type="ECO:0000256" key="2">
    <source>
        <dbReference type="SAM" id="MobiDB-lite"/>
    </source>
</evidence>
<feature type="region of interest" description="Disordered" evidence="2">
    <location>
        <begin position="275"/>
        <end position="309"/>
    </location>
</feature>
<accession>A0A8J2P1G2</accession>
<reference evidence="3" key="1">
    <citation type="submission" date="2021-06" db="EMBL/GenBank/DDBJ databases">
        <authorList>
            <person name="Hodson N. C."/>
            <person name="Mongue J. A."/>
            <person name="Jaron S. K."/>
        </authorList>
    </citation>
    <scope>NUCLEOTIDE SEQUENCE</scope>
</reference>
<dbReference type="GO" id="GO:0031267">
    <property type="term" value="F:small GTPase binding"/>
    <property type="evidence" value="ECO:0007669"/>
    <property type="project" value="InterPro"/>
</dbReference>
<feature type="compositionally biased region" description="Polar residues" evidence="2">
    <location>
        <begin position="392"/>
        <end position="403"/>
    </location>
</feature>
<dbReference type="GO" id="GO:0005794">
    <property type="term" value="C:Golgi apparatus"/>
    <property type="evidence" value="ECO:0007669"/>
    <property type="project" value="TreeGrafter"/>
</dbReference>
<dbReference type="OrthoDB" id="275583at2759"/>
<dbReference type="PANTHER" id="PTHR31543">
    <property type="entry name" value="DYNEIN REGULATORY COMPLEX SUBUNIT 4"/>
    <property type="match status" value="1"/>
</dbReference>
<proteinExistence type="predicted"/>
<feature type="coiled-coil region" evidence="1">
    <location>
        <begin position="24"/>
        <end position="53"/>
    </location>
</feature>
<feature type="compositionally biased region" description="Basic and acidic residues" evidence="2">
    <location>
        <begin position="404"/>
        <end position="421"/>
    </location>
</feature>
<dbReference type="AlphaFoldDB" id="A0A8J2P1G2"/>
<keyword evidence="4" id="KW-1185">Reference proteome</keyword>
<sequence>MPKKKGGKKGAKIIDGLATNEMSREQLQGHVKRMQIELEREREERNFFMLEREKLFSLWNMTLEQIAVEKDRARLMEVQVADGEREKEEEMSLYKQKLRYLMMEQTKKLSSVRLHHLEKMKRVQEETRSIQKSMQEVLTGKQREVQKARSSIHEIIRRMKMEHVEEITRIRNDFGRDIRRLESDFNRRLFVRQTNARCDDILTNLNIHKMEETEDILLLHETQLGDMKKFYNDLMTNNFAIIATLQNDVEDMKSNEDRLQMEIKNLNDELSKWKKTGRCSDGTAAPMGSGGSSLKKTEKRPEEPSVEGSTFQYRKRAMSNMAKALERKERFSAMLESINEVLLQRTLSLEKERDELKATFSKAIIHMQKKASMTKLISELKLNALAKKETRNPLNTEKSNGSRRYSDEYVQDNRRQEHVQDGTRTTQRNIRPLVFQETYNRFNNFDAPPVNVSRTASQSQALALLPPSEVISTGVPTSGQTVHSPNVPMGYAASASSSASSTRDDP</sequence>
<gene>
    <name evidence="3" type="ORF">AFUS01_LOCUS23274</name>
</gene>
<dbReference type="GO" id="GO:0008017">
    <property type="term" value="F:microtubule binding"/>
    <property type="evidence" value="ECO:0007669"/>
    <property type="project" value="InterPro"/>
</dbReference>
<feature type="compositionally biased region" description="Low complexity" evidence="2">
    <location>
        <begin position="492"/>
        <end position="506"/>
    </location>
</feature>
<evidence type="ECO:0000313" key="3">
    <source>
        <dbReference type="EMBL" id="CAG7734913.1"/>
    </source>
</evidence>
<dbReference type="GO" id="GO:0005874">
    <property type="term" value="C:microtubule"/>
    <property type="evidence" value="ECO:0007669"/>
    <property type="project" value="TreeGrafter"/>
</dbReference>
<feature type="region of interest" description="Disordered" evidence="2">
    <location>
        <begin position="390"/>
        <end position="424"/>
    </location>
</feature>
<protein>
    <recommendedName>
        <fullName evidence="5">Dynein regulatory complex subunit 4</fullName>
    </recommendedName>
</protein>
<dbReference type="EMBL" id="CAJVCH010278575">
    <property type="protein sequence ID" value="CAG7734913.1"/>
    <property type="molecule type" value="Genomic_DNA"/>
</dbReference>
<feature type="compositionally biased region" description="Polar residues" evidence="2">
    <location>
        <begin position="474"/>
        <end position="484"/>
    </location>
</feature>
<dbReference type="GO" id="GO:0048870">
    <property type="term" value="P:cell motility"/>
    <property type="evidence" value="ECO:0007669"/>
    <property type="project" value="InterPro"/>
</dbReference>
<evidence type="ECO:0000313" key="4">
    <source>
        <dbReference type="Proteomes" id="UP000708208"/>
    </source>
</evidence>
<name>A0A8J2P1G2_9HEXA</name>
<dbReference type="InterPro" id="IPR039308">
    <property type="entry name" value="GAS8"/>
</dbReference>
<dbReference type="Proteomes" id="UP000708208">
    <property type="component" value="Unassembled WGS sequence"/>
</dbReference>
<evidence type="ECO:0000256" key="1">
    <source>
        <dbReference type="SAM" id="Coils"/>
    </source>
</evidence>